<reference evidence="9 10" key="1">
    <citation type="journal article" date="2017" name="ISME J.">
        <title>Energy and carbon metabolisms in a deep terrestrial subsurface fluid microbial community.</title>
        <authorList>
            <person name="Momper L."/>
            <person name="Jungbluth S.P."/>
            <person name="Lee M.D."/>
            <person name="Amend J.P."/>
        </authorList>
    </citation>
    <scope>NUCLEOTIDE SEQUENCE [LARGE SCALE GENOMIC DNA]</scope>
    <source>
        <strain evidence="9">SURF_26</strain>
    </source>
</reference>
<feature type="transmembrane region" description="Helical" evidence="8">
    <location>
        <begin position="301"/>
        <end position="320"/>
    </location>
</feature>
<dbReference type="PANTHER" id="PTHR33908:SF11">
    <property type="entry name" value="MEMBRANE PROTEIN"/>
    <property type="match status" value="1"/>
</dbReference>
<evidence type="ECO:0000256" key="1">
    <source>
        <dbReference type="ARBA" id="ARBA00004651"/>
    </source>
</evidence>
<dbReference type="EMBL" id="QZJZ01000105">
    <property type="protein sequence ID" value="RJP55900.1"/>
    <property type="molecule type" value="Genomic_DNA"/>
</dbReference>
<gene>
    <name evidence="9" type="ORF">C4541_13405</name>
</gene>
<evidence type="ECO:0000313" key="10">
    <source>
        <dbReference type="Proteomes" id="UP000266426"/>
    </source>
</evidence>
<feature type="transmembrane region" description="Helical" evidence="8">
    <location>
        <begin position="12"/>
        <end position="29"/>
    </location>
</feature>
<name>A0A3A4QV78_9BACT</name>
<keyword evidence="7 8" id="KW-0472">Membrane</keyword>
<proteinExistence type="predicted"/>
<evidence type="ECO:0000256" key="7">
    <source>
        <dbReference type="ARBA" id="ARBA00023136"/>
    </source>
</evidence>
<dbReference type="GO" id="GO:0005886">
    <property type="term" value="C:plasma membrane"/>
    <property type="evidence" value="ECO:0007669"/>
    <property type="project" value="UniProtKB-SubCell"/>
</dbReference>
<dbReference type="Proteomes" id="UP000266426">
    <property type="component" value="Unassembled WGS sequence"/>
</dbReference>
<dbReference type="GO" id="GO:0016763">
    <property type="term" value="F:pentosyltransferase activity"/>
    <property type="evidence" value="ECO:0007669"/>
    <property type="project" value="TreeGrafter"/>
</dbReference>
<feature type="transmembrane region" description="Helical" evidence="8">
    <location>
        <begin position="211"/>
        <end position="231"/>
    </location>
</feature>
<comment type="caution">
    <text evidence="9">The sequence shown here is derived from an EMBL/GenBank/DDBJ whole genome shotgun (WGS) entry which is preliminary data.</text>
</comment>
<feature type="transmembrane region" description="Helical" evidence="8">
    <location>
        <begin position="85"/>
        <end position="105"/>
    </location>
</feature>
<organism evidence="9 10">
    <name type="scientific">Candidatus Auribacter fodinae</name>
    <dbReference type="NCBI Taxonomy" id="2093366"/>
    <lineage>
        <taxon>Bacteria</taxon>
        <taxon>Pseudomonadati</taxon>
        <taxon>Candidatus Auribacterota</taxon>
        <taxon>Candidatus Auribacteria</taxon>
        <taxon>Candidatus Auribacterales</taxon>
        <taxon>Candidatus Auribacteraceae</taxon>
        <taxon>Candidatus Auribacter</taxon>
    </lineage>
</organism>
<evidence type="ECO:0000256" key="6">
    <source>
        <dbReference type="ARBA" id="ARBA00022989"/>
    </source>
</evidence>
<keyword evidence="4" id="KW-0808">Transferase</keyword>
<feature type="transmembrane region" description="Helical" evidence="8">
    <location>
        <begin position="326"/>
        <end position="347"/>
    </location>
</feature>
<dbReference type="PANTHER" id="PTHR33908">
    <property type="entry name" value="MANNOSYLTRANSFERASE YKCB-RELATED"/>
    <property type="match status" value="1"/>
</dbReference>
<feature type="transmembrane region" description="Helical" evidence="8">
    <location>
        <begin position="272"/>
        <end position="289"/>
    </location>
</feature>
<feature type="transmembrane region" description="Helical" evidence="8">
    <location>
        <begin position="359"/>
        <end position="378"/>
    </location>
</feature>
<keyword evidence="3" id="KW-0328">Glycosyltransferase</keyword>
<dbReference type="InterPro" id="IPR050297">
    <property type="entry name" value="LipidA_mod_glycosyltrf_83"/>
</dbReference>
<protein>
    <submittedName>
        <fullName evidence="9">Uncharacterized protein</fullName>
    </submittedName>
</protein>
<evidence type="ECO:0000256" key="2">
    <source>
        <dbReference type="ARBA" id="ARBA00022475"/>
    </source>
</evidence>
<keyword evidence="2" id="KW-1003">Cell membrane</keyword>
<evidence type="ECO:0000256" key="8">
    <source>
        <dbReference type="SAM" id="Phobius"/>
    </source>
</evidence>
<evidence type="ECO:0000256" key="3">
    <source>
        <dbReference type="ARBA" id="ARBA00022676"/>
    </source>
</evidence>
<keyword evidence="5 8" id="KW-0812">Transmembrane</keyword>
<sequence length="530" mass="60226">MIINNRHLMRHLLYFLILTAASWLSWFLFSRYFGVPVLIVDEAFYIETAKKFLSGDFAYRDNKPPGIFLIYSFIMHVTRHADLSVMHRAAAVAHILGGWLVFFLVRKNQSPFPAVISAVTYLLLPSLSSSPSNFYAANTELFMMAPWLAAWLAFCSSGSRLGGLVLAGAGAGCSMLIKQQGAFLIPAFCFIIAVDKSFYTRYSLIEIMKKYSALAVGFLCVIVPVILVFSLNDSPYSVLYNWLLVNKGIASEQGSFIWALGRIRFRAMHLEPIYISAALAFVTQIIILFRTKIRSSQRINASLLWIVTAIVSYAGLNVGGNYSGHYFIMLFPAVAVLFGLFCSWIFAGVLRIRQAYVRWAMCVTCGLGLGWCLLYPLIQYTGFPPGSKKLVTYIDRAPLGEMIKTTAVYLRAQTTKDDTLFVWGFCPELYYLSGRRPASRYIHCNFLVGDICPYPYGPRPNNIQQRHWDELFTDLNTSMPEYIIDISPSDYLFFGSNEIAKYPEFEAFLKNRYRMEKRMGSFVLYKKKKE</sequence>
<evidence type="ECO:0000256" key="4">
    <source>
        <dbReference type="ARBA" id="ARBA00022679"/>
    </source>
</evidence>
<evidence type="ECO:0000313" key="9">
    <source>
        <dbReference type="EMBL" id="RJP55900.1"/>
    </source>
</evidence>
<dbReference type="GO" id="GO:0009103">
    <property type="term" value="P:lipopolysaccharide biosynthetic process"/>
    <property type="evidence" value="ECO:0007669"/>
    <property type="project" value="UniProtKB-ARBA"/>
</dbReference>
<feature type="transmembrane region" description="Helical" evidence="8">
    <location>
        <begin position="183"/>
        <end position="199"/>
    </location>
</feature>
<evidence type="ECO:0000256" key="5">
    <source>
        <dbReference type="ARBA" id="ARBA00022692"/>
    </source>
</evidence>
<keyword evidence="6 8" id="KW-1133">Transmembrane helix</keyword>
<comment type="subcellular location">
    <subcellularLocation>
        <location evidence="1">Cell membrane</location>
        <topology evidence="1">Multi-pass membrane protein</topology>
    </subcellularLocation>
</comment>
<dbReference type="AlphaFoldDB" id="A0A3A4QV78"/>
<accession>A0A3A4QV78</accession>
<feature type="transmembrane region" description="Helical" evidence="8">
    <location>
        <begin position="112"/>
        <end position="128"/>
    </location>
</feature>